<protein>
    <submittedName>
        <fullName evidence="2">PqqD family protein</fullName>
    </submittedName>
</protein>
<gene>
    <name evidence="2" type="ORF">DXA27_05320</name>
    <name evidence="1" type="ORF">FOC69_21555</name>
</gene>
<sequence length="89" mass="10037">MRIIEGFRLRQVMGQATIIGEGIGQIDFNKLITLNTTAAYLWQSVEGKVFSIDDLAVLLTERFRIDPAIAQRDAFAIARKWITIGIVQE</sequence>
<reference evidence="1 4" key="2">
    <citation type="submission" date="2020-05" db="EMBL/GenBank/DDBJ databases">
        <title>FDA dAtabase for Regulatory Grade micrObial Sequences (FDA-ARGOS): Supporting development and validation of Infectious Disease Dx tests.</title>
        <authorList>
            <person name="Bojja K."/>
            <person name="Kessler A."/>
            <person name="Tallon L."/>
            <person name="Sadzewicz L."/>
            <person name="Zhao X."/>
            <person name="Vavikolanu K."/>
            <person name="Mehta A."/>
            <person name="Aluvathingal J."/>
            <person name="Nadendla S."/>
            <person name="Myers T."/>
            <person name="Yan Y."/>
            <person name="Sichtig H."/>
        </authorList>
    </citation>
    <scope>NUCLEOTIDE SEQUENCE [LARGE SCALE GENOMIC DNA]</scope>
    <source>
        <strain evidence="1 4">FDAARGOS_763</strain>
    </source>
</reference>
<dbReference type="EMBL" id="QSDG01000004">
    <property type="protein sequence ID" value="RGY70100.1"/>
    <property type="molecule type" value="Genomic_DNA"/>
</dbReference>
<reference evidence="2 3" key="1">
    <citation type="submission" date="2018-08" db="EMBL/GenBank/DDBJ databases">
        <title>A genome reference for cultivated species of the human gut microbiota.</title>
        <authorList>
            <person name="Zou Y."/>
            <person name="Xue W."/>
            <person name="Luo G."/>
        </authorList>
    </citation>
    <scope>NUCLEOTIDE SEQUENCE [LARGE SCALE GENOMIC DNA]</scope>
    <source>
        <strain evidence="2 3">OF01-1</strain>
    </source>
</reference>
<dbReference type="Proteomes" id="UP000501467">
    <property type="component" value="Chromosome"/>
</dbReference>
<dbReference type="Pfam" id="PF05402">
    <property type="entry name" value="PqqD"/>
    <property type="match status" value="1"/>
</dbReference>
<name>A0A2K9H0H1_BACFG</name>
<dbReference type="AlphaFoldDB" id="A0A2K9H0H1"/>
<dbReference type="InterPro" id="IPR008792">
    <property type="entry name" value="PQQD"/>
</dbReference>
<dbReference type="EMBL" id="CP054003">
    <property type="protein sequence ID" value="QKH86795.1"/>
    <property type="molecule type" value="Genomic_DNA"/>
</dbReference>
<organism evidence="2 3">
    <name type="scientific">Bacteroides fragilis</name>
    <dbReference type="NCBI Taxonomy" id="817"/>
    <lineage>
        <taxon>Bacteria</taxon>
        <taxon>Pseudomonadati</taxon>
        <taxon>Bacteroidota</taxon>
        <taxon>Bacteroidia</taxon>
        <taxon>Bacteroidales</taxon>
        <taxon>Bacteroidaceae</taxon>
        <taxon>Bacteroides</taxon>
    </lineage>
</organism>
<evidence type="ECO:0000313" key="3">
    <source>
        <dbReference type="Proteomes" id="UP000284614"/>
    </source>
</evidence>
<evidence type="ECO:0000313" key="2">
    <source>
        <dbReference type="EMBL" id="RGY70100.1"/>
    </source>
</evidence>
<proteinExistence type="predicted"/>
<accession>A0A2K9H0H1</accession>
<dbReference type="Proteomes" id="UP000284614">
    <property type="component" value="Unassembled WGS sequence"/>
</dbReference>
<evidence type="ECO:0000313" key="4">
    <source>
        <dbReference type="Proteomes" id="UP000501467"/>
    </source>
</evidence>
<dbReference type="RefSeq" id="WP_005782558.1">
    <property type="nucleotide sequence ID" value="NZ_CP018937.1"/>
</dbReference>
<evidence type="ECO:0000313" key="1">
    <source>
        <dbReference type="EMBL" id="QKH86795.1"/>
    </source>
</evidence>